<dbReference type="Gene3D" id="3.90.190.10">
    <property type="entry name" value="Protein tyrosine phosphatase superfamily"/>
    <property type="match status" value="2"/>
</dbReference>
<proteinExistence type="predicted"/>
<name>A0A9Q0LGK2_ANAIG</name>
<dbReference type="PANTHER" id="PTHR31126">
    <property type="entry name" value="TYROSINE-PROTEIN PHOSPHATASE"/>
    <property type="match status" value="1"/>
</dbReference>
<dbReference type="EC" id="3.1.3.48" evidence="1"/>
<evidence type="ECO:0000313" key="4">
    <source>
        <dbReference type="EMBL" id="KAJ5072004.1"/>
    </source>
</evidence>
<evidence type="ECO:0000256" key="3">
    <source>
        <dbReference type="ARBA" id="ARBA00022912"/>
    </source>
</evidence>
<dbReference type="GO" id="GO:0004725">
    <property type="term" value="F:protein tyrosine phosphatase activity"/>
    <property type="evidence" value="ECO:0007669"/>
    <property type="project" value="UniProtKB-EC"/>
</dbReference>
<keyword evidence="3" id="KW-0904">Protein phosphatase</keyword>
<dbReference type="Pfam" id="PF03162">
    <property type="entry name" value="Y_phosphatase2"/>
    <property type="match status" value="2"/>
</dbReference>
<keyword evidence="2" id="KW-0378">Hydrolase</keyword>
<evidence type="ECO:0000313" key="5">
    <source>
        <dbReference type="Proteomes" id="UP001149090"/>
    </source>
</evidence>
<sequence>MTKLIPPINFGMVEDDLYRSGFPNELNFPFLEKLALKTIISLGPEDLPQKCTLIGCLRKIQRWNLATIFEEYRRFAGSKVRLNNEQFIELFDTDLVQIPEEPPSWL</sequence>
<reference evidence="4" key="1">
    <citation type="submission" date="2022-10" db="EMBL/GenBank/DDBJ databases">
        <title>Novel sulphate-reducing endosymbionts in the free-living metamonad Anaeramoeba.</title>
        <authorList>
            <person name="Jerlstrom-Hultqvist J."/>
            <person name="Cepicka I."/>
            <person name="Gallot-Lavallee L."/>
            <person name="Salas-Leiva D."/>
            <person name="Curtis B.A."/>
            <person name="Zahonova K."/>
            <person name="Pipaliya S."/>
            <person name="Dacks J."/>
            <person name="Roger A.J."/>
        </authorList>
    </citation>
    <scope>NUCLEOTIDE SEQUENCE</scope>
    <source>
        <strain evidence="4">BMAN</strain>
    </source>
</reference>
<dbReference type="InterPro" id="IPR029021">
    <property type="entry name" value="Prot-tyrosine_phosphatase-like"/>
</dbReference>
<dbReference type="PANTHER" id="PTHR31126:SF8">
    <property type="entry name" value="TYROSINE-PROTEIN PHOSPHATASE OCA1-RELATED"/>
    <property type="match status" value="1"/>
</dbReference>
<comment type="caution">
    <text evidence="4">The sequence shown here is derived from an EMBL/GenBank/DDBJ whole genome shotgun (WGS) entry which is preliminary data.</text>
</comment>
<keyword evidence="5" id="KW-1185">Reference proteome</keyword>
<gene>
    <name evidence="4" type="ORF">M0811_09648</name>
</gene>
<dbReference type="SUPFAM" id="SSF52799">
    <property type="entry name" value="(Phosphotyrosine protein) phosphatases II"/>
    <property type="match status" value="2"/>
</dbReference>
<organism evidence="4 5">
    <name type="scientific">Anaeramoeba ignava</name>
    <name type="common">Anaerobic marine amoeba</name>
    <dbReference type="NCBI Taxonomy" id="1746090"/>
    <lineage>
        <taxon>Eukaryota</taxon>
        <taxon>Metamonada</taxon>
        <taxon>Anaeramoebidae</taxon>
        <taxon>Anaeramoeba</taxon>
    </lineage>
</organism>
<protein>
    <recommendedName>
        <fullName evidence="1">protein-tyrosine-phosphatase</fullName>
        <ecNumber evidence="1">3.1.3.48</ecNumber>
    </recommendedName>
</protein>
<dbReference type="Proteomes" id="UP001149090">
    <property type="component" value="Unassembled WGS sequence"/>
</dbReference>
<dbReference type="InterPro" id="IPR004861">
    <property type="entry name" value="Siw14-like"/>
</dbReference>
<dbReference type="AlphaFoldDB" id="A0A9Q0LGK2"/>
<accession>A0A9Q0LGK2</accession>
<evidence type="ECO:0000256" key="1">
    <source>
        <dbReference type="ARBA" id="ARBA00013064"/>
    </source>
</evidence>
<dbReference type="OrthoDB" id="6375174at2759"/>
<evidence type="ECO:0000256" key="2">
    <source>
        <dbReference type="ARBA" id="ARBA00022801"/>
    </source>
</evidence>
<dbReference type="EMBL" id="JAPDFW010000083">
    <property type="protein sequence ID" value="KAJ5072004.1"/>
    <property type="molecule type" value="Genomic_DNA"/>
</dbReference>